<dbReference type="STRING" id="553385.GCA_000591415_00034"/>
<dbReference type="CDD" id="cd01318">
    <property type="entry name" value="DHOase_IIb"/>
    <property type="match status" value="1"/>
</dbReference>
<dbReference type="InterPro" id="IPR050138">
    <property type="entry name" value="DHOase/Allantoinase_Hydrolase"/>
</dbReference>
<dbReference type="NCBIfam" id="NF006688">
    <property type="entry name" value="PRK09236.1"/>
    <property type="match status" value="1"/>
</dbReference>
<comment type="similarity">
    <text evidence="3">Belongs to the metallo-dependent hydrolases superfamily. DHOase family. Class I DHOase subfamily.</text>
</comment>
<dbReference type="EC" id="3.5.2.3" evidence="7"/>
<feature type="domain" description="Amidohydrolase-related" evidence="6">
    <location>
        <begin position="52"/>
        <end position="422"/>
    </location>
</feature>
<dbReference type="GO" id="GO:0004151">
    <property type="term" value="F:dihydroorotase activity"/>
    <property type="evidence" value="ECO:0007669"/>
    <property type="project" value="UniProtKB-EC"/>
</dbReference>
<dbReference type="GO" id="GO:0046872">
    <property type="term" value="F:metal ion binding"/>
    <property type="evidence" value="ECO:0007669"/>
    <property type="project" value="UniProtKB-KW"/>
</dbReference>
<dbReference type="SUPFAM" id="SSF51556">
    <property type="entry name" value="Metallo-dependent hydrolases"/>
    <property type="match status" value="1"/>
</dbReference>
<organism evidence="7 8">
    <name type="scientific">Cobetia crustatorum</name>
    <dbReference type="NCBI Taxonomy" id="553385"/>
    <lineage>
        <taxon>Bacteria</taxon>
        <taxon>Pseudomonadati</taxon>
        <taxon>Pseudomonadota</taxon>
        <taxon>Gammaproteobacteria</taxon>
        <taxon>Oceanospirillales</taxon>
        <taxon>Halomonadaceae</taxon>
        <taxon>Cobetia</taxon>
    </lineage>
</organism>
<comment type="function">
    <text evidence="2">Catalyzes the reversible cyclization of carbamoyl aspartate to dihydroorotate.</text>
</comment>
<accession>A0A558HKJ7</accession>
<keyword evidence="4" id="KW-0479">Metal-binding</keyword>
<comment type="caution">
    <text evidence="7">The sequence shown here is derived from an EMBL/GenBank/DDBJ whole genome shotgun (WGS) entry which is preliminary data.</text>
</comment>
<keyword evidence="8" id="KW-1185">Reference proteome</keyword>
<dbReference type="Gene3D" id="3.20.20.140">
    <property type="entry name" value="Metal-dependent hydrolases"/>
    <property type="match status" value="1"/>
</dbReference>
<comment type="cofactor">
    <cofactor evidence="1">
        <name>Zn(2+)</name>
        <dbReference type="ChEBI" id="CHEBI:29105"/>
    </cofactor>
</comment>
<evidence type="ECO:0000256" key="1">
    <source>
        <dbReference type="ARBA" id="ARBA00001947"/>
    </source>
</evidence>
<protein>
    <submittedName>
        <fullName evidence="7">Dihydroorotase</fullName>
        <ecNumber evidence="7">3.5.2.3</ecNumber>
    </submittedName>
</protein>
<evidence type="ECO:0000313" key="7">
    <source>
        <dbReference type="EMBL" id="TVU69663.1"/>
    </source>
</evidence>
<proteinExistence type="inferred from homology"/>
<evidence type="ECO:0000256" key="3">
    <source>
        <dbReference type="ARBA" id="ARBA00010286"/>
    </source>
</evidence>
<reference evidence="7 8" key="1">
    <citation type="submission" date="2019-07" db="EMBL/GenBank/DDBJ databases">
        <title>Diversity of Bacteria from Kongsfjorden, Arctic.</title>
        <authorList>
            <person name="Yu Y."/>
        </authorList>
    </citation>
    <scope>NUCLEOTIDE SEQUENCE [LARGE SCALE GENOMIC DNA]</scope>
    <source>
        <strain evidence="7 8">SM1923</strain>
    </source>
</reference>
<dbReference type="InterPro" id="IPR011059">
    <property type="entry name" value="Metal-dep_hydrolase_composite"/>
</dbReference>
<gene>
    <name evidence="7" type="ORF">FQP86_11180</name>
</gene>
<dbReference type="GO" id="GO:0005737">
    <property type="term" value="C:cytoplasm"/>
    <property type="evidence" value="ECO:0007669"/>
    <property type="project" value="TreeGrafter"/>
</dbReference>
<name>A0A558HKJ7_9GAMM</name>
<dbReference type="SUPFAM" id="SSF51338">
    <property type="entry name" value="Composite domain of metallo-dependent hydrolases"/>
    <property type="match status" value="1"/>
</dbReference>
<dbReference type="Gene3D" id="2.30.40.10">
    <property type="entry name" value="Urease, subunit C, domain 1"/>
    <property type="match status" value="1"/>
</dbReference>
<dbReference type="PANTHER" id="PTHR43668">
    <property type="entry name" value="ALLANTOINASE"/>
    <property type="match status" value="1"/>
</dbReference>
<dbReference type="GO" id="GO:0004038">
    <property type="term" value="F:allantoinase activity"/>
    <property type="evidence" value="ECO:0007669"/>
    <property type="project" value="TreeGrafter"/>
</dbReference>
<dbReference type="RefSeq" id="WP_144727664.1">
    <property type="nucleotide sequence ID" value="NZ_CAWOWR010000127.1"/>
</dbReference>
<evidence type="ECO:0000256" key="2">
    <source>
        <dbReference type="ARBA" id="ARBA00002368"/>
    </source>
</evidence>
<evidence type="ECO:0000259" key="6">
    <source>
        <dbReference type="Pfam" id="PF01979"/>
    </source>
</evidence>
<dbReference type="PANTHER" id="PTHR43668:SF4">
    <property type="entry name" value="ALLANTOINASE"/>
    <property type="match status" value="1"/>
</dbReference>
<dbReference type="AlphaFoldDB" id="A0A558HKJ7"/>
<evidence type="ECO:0000313" key="8">
    <source>
        <dbReference type="Proteomes" id="UP000319941"/>
    </source>
</evidence>
<dbReference type="OrthoDB" id="5687299at2"/>
<dbReference type="Proteomes" id="UP000319941">
    <property type="component" value="Unassembled WGS sequence"/>
</dbReference>
<dbReference type="InterPro" id="IPR006680">
    <property type="entry name" value="Amidohydro-rel"/>
</dbReference>
<evidence type="ECO:0000256" key="4">
    <source>
        <dbReference type="ARBA" id="ARBA00022723"/>
    </source>
</evidence>
<dbReference type="GO" id="GO:0006145">
    <property type="term" value="P:purine nucleobase catabolic process"/>
    <property type="evidence" value="ECO:0007669"/>
    <property type="project" value="TreeGrafter"/>
</dbReference>
<dbReference type="Pfam" id="PF01979">
    <property type="entry name" value="Amidohydro_1"/>
    <property type="match status" value="1"/>
</dbReference>
<keyword evidence="5 7" id="KW-0378">Hydrolase</keyword>
<dbReference type="InterPro" id="IPR032466">
    <property type="entry name" value="Metal_Hydrolase"/>
</dbReference>
<sequence>MLDIRISQAQVVNEGTISTLDVGIKNGRIHAIGSDLSHLDAREVIDAKGRHLLPGMIDDQVHFREPGLTAKGNIATESAAAVAGGITTFFDMPNVKPATLDSAALEAKFAVAAGRAHANHAFYLGASNDNLEAIKTLDPNQTCGIKIFMGASTGNMLVDDPDILEGIFKHAPTPIVTHCEDTPMILENEARWRERFGEDVPFSEHGRIRSREACIKSSRLAIDLATRNDTQLHVLHLTTAEEMALFTPGPMKGKQITAEVCAHHLWFSDVDYDERGSLIKCNPAVKTQADRAALRAAVMDGRIDIIATDHAPHTWEEKQNPYFKAPSGLPLVQHALLSLLDQVKDGVYDLETLVQKTSHNVAERFSIVDRGYIREGAFADLVLVDLNGETRVTRDNVLYKCGWSPFDGVTFKARIDATFVNGIKAYDGKTVAPVANGQRLTFNRG</sequence>
<dbReference type="PROSITE" id="PS00483">
    <property type="entry name" value="DIHYDROOROTASE_2"/>
    <property type="match status" value="1"/>
</dbReference>
<evidence type="ECO:0000256" key="5">
    <source>
        <dbReference type="ARBA" id="ARBA00022801"/>
    </source>
</evidence>
<dbReference type="InterPro" id="IPR002195">
    <property type="entry name" value="Dihydroorotase_CS"/>
</dbReference>
<dbReference type="EMBL" id="VNFH01000007">
    <property type="protein sequence ID" value="TVU69663.1"/>
    <property type="molecule type" value="Genomic_DNA"/>
</dbReference>